<gene>
    <name evidence="3" type="ORF">P43SY_007004</name>
</gene>
<name>A0AAD5M6I7_PYTIN</name>
<dbReference type="PANTHER" id="PTHR22895:SF0">
    <property type="entry name" value="ARMADILLO REPEAT-CONTAINING PROTEIN 6"/>
    <property type="match status" value="1"/>
</dbReference>
<feature type="repeat" description="ARM" evidence="2">
    <location>
        <begin position="303"/>
        <end position="347"/>
    </location>
</feature>
<evidence type="ECO:0008006" key="5">
    <source>
        <dbReference type="Google" id="ProtNLM"/>
    </source>
</evidence>
<dbReference type="Gene3D" id="1.25.10.10">
    <property type="entry name" value="Leucine-rich Repeat Variant"/>
    <property type="match status" value="2"/>
</dbReference>
<evidence type="ECO:0000256" key="2">
    <source>
        <dbReference type="PROSITE-ProRule" id="PRU00259"/>
    </source>
</evidence>
<evidence type="ECO:0000256" key="1">
    <source>
        <dbReference type="ARBA" id="ARBA00022737"/>
    </source>
</evidence>
<evidence type="ECO:0000313" key="4">
    <source>
        <dbReference type="Proteomes" id="UP001209570"/>
    </source>
</evidence>
<dbReference type="EMBL" id="JAKCXM010000033">
    <property type="protein sequence ID" value="KAJ0406396.1"/>
    <property type="molecule type" value="Genomic_DNA"/>
</dbReference>
<dbReference type="PROSITE" id="PS50176">
    <property type="entry name" value="ARM_REPEAT"/>
    <property type="match status" value="1"/>
</dbReference>
<dbReference type="SUPFAM" id="SSF48371">
    <property type="entry name" value="ARM repeat"/>
    <property type="match status" value="1"/>
</dbReference>
<organism evidence="3 4">
    <name type="scientific">Pythium insidiosum</name>
    <name type="common">Pythiosis disease agent</name>
    <dbReference type="NCBI Taxonomy" id="114742"/>
    <lineage>
        <taxon>Eukaryota</taxon>
        <taxon>Sar</taxon>
        <taxon>Stramenopiles</taxon>
        <taxon>Oomycota</taxon>
        <taxon>Peronosporomycetes</taxon>
        <taxon>Pythiales</taxon>
        <taxon>Pythiaceae</taxon>
        <taxon>Pythium</taxon>
    </lineage>
</organism>
<protein>
    <recommendedName>
        <fullName evidence="5">Armadillo repeat-containing protein 6</fullName>
    </recommendedName>
</protein>
<accession>A0AAD5M6I7</accession>
<dbReference type="InterPro" id="IPR016024">
    <property type="entry name" value="ARM-type_fold"/>
</dbReference>
<proteinExistence type="predicted"/>
<dbReference type="PANTHER" id="PTHR22895">
    <property type="entry name" value="ARMADILLO REPEAT-CONTAINING PROTEIN 6"/>
    <property type="match status" value="1"/>
</dbReference>
<dbReference type="InterPro" id="IPR011989">
    <property type="entry name" value="ARM-like"/>
</dbReference>
<dbReference type="SMART" id="SM00185">
    <property type="entry name" value="ARM"/>
    <property type="match status" value="5"/>
</dbReference>
<evidence type="ECO:0000313" key="3">
    <source>
        <dbReference type="EMBL" id="KAJ0406396.1"/>
    </source>
</evidence>
<dbReference type="InterPro" id="IPR000225">
    <property type="entry name" value="Armadillo"/>
</dbReference>
<dbReference type="Proteomes" id="UP001209570">
    <property type="component" value="Unassembled WGS sequence"/>
</dbReference>
<dbReference type="AlphaFoldDB" id="A0AAD5M6I7"/>
<reference evidence="3" key="1">
    <citation type="submission" date="2021-12" db="EMBL/GenBank/DDBJ databases">
        <title>Prjna785345.</title>
        <authorList>
            <person name="Rujirawat T."/>
            <person name="Krajaejun T."/>
        </authorList>
    </citation>
    <scope>NUCLEOTIDE SEQUENCE</scope>
    <source>
        <strain evidence="3">Pi057C3</strain>
    </source>
</reference>
<comment type="caution">
    <text evidence="3">The sequence shown here is derived from an EMBL/GenBank/DDBJ whole genome shotgun (WGS) entry which is preliminary data.</text>
</comment>
<keyword evidence="4" id="KW-1185">Reference proteome</keyword>
<sequence length="502" mass="54510">MKQISQETFDEVVKENMEEFDMSPEEALEDAIAQLESQGVDLSNIVKIVGDSRGSDAAAPSAGDAVQQLKDTIASLHATVVVAKQREGSAVDNALRQLNELLGKAAEMKVVAARHGAIEPLVELLDSASQDTRDRVCELLVLLCTESKENQDLAGRADAMERLARLLGSVDQSCSTMPTPALLHLLVLTRTLCFKHESNKAAFSKAQGADALCSHFAIARADDSVSKQLAAALRALTINDDPAATMSQAQDTIKLLVSRDAISFILETVKTRREAPELLSSWLIVLKQLAVTEDNCKKILELQGLELLFDVMGQYERNLTVTKRCVTVFRNVAASDEIKECIISSGGVARILEAMQLHRSDVSMQQHACATLAAISLRSPHNSTRLVDLGAARHIAVAMRTHSTDTTLLRQASLAIRNLVARSPQLRARILEEDVEDVLRQAQRYRGCGDEAYAALRDLGCSIQLSSFGTGMQPKAQFNPVNVESNKLLDAVDEAAEAPFAS</sequence>
<keyword evidence="1" id="KW-0677">Repeat</keyword>